<organism evidence="1 2">
    <name type="scientific">Rhizophagus clarus</name>
    <dbReference type="NCBI Taxonomy" id="94130"/>
    <lineage>
        <taxon>Eukaryota</taxon>
        <taxon>Fungi</taxon>
        <taxon>Fungi incertae sedis</taxon>
        <taxon>Mucoromycota</taxon>
        <taxon>Glomeromycotina</taxon>
        <taxon>Glomeromycetes</taxon>
        <taxon>Glomerales</taxon>
        <taxon>Glomeraceae</taxon>
        <taxon>Rhizophagus</taxon>
    </lineage>
</organism>
<dbReference type="EMBL" id="BLAL01000196">
    <property type="protein sequence ID" value="GES90873.1"/>
    <property type="molecule type" value="Genomic_DNA"/>
</dbReference>
<protein>
    <submittedName>
        <fullName evidence="1">Uncharacterized protein</fullName>
    </submittedName>
</protein>
<gene>
    <name evidence="1" type="ORF">RCL2_001770100</name>
</gene>
<evidence type="ECO:0000313" key="1">
    <source>
        <dbReference type="EMBL" id="GES90873.1"/>
    </source>
</evidence>
<dbReference type="OrthoDB" id="2444730at2759"/>
<reference evidence="1" key="1">
    <citation type="submission" date="2019-10" db="EMBL/GenBank/DDBJ databases">
        <title>Conservation and host-specific expression of non-tandemly repeated heterogenous ribosome RNA gene in arbuscular mycorrhizal fungi.</title>
        <authorList>
            <person name="Maeda T."/>
            <person name="Kobayashi Y."/>
            <person name="Nakagawa T."/>
            <person name="Ezawa T."/>
            <person name="Yamaguchi K."/>
            <person name="Bino T."/>
            <person name="Nishimoto Y."/>
            <person name="Shigenobu S."/>
            <person name="Kawaguchi M."/>
        </authorList>
    </citation>
    <scope>NUCLEOTIDE SEQUENCE</scope>
    <source>
        <strain evidence="1">HR1</strain>
    </source>
</reference>
<proteinExistence type="predicted"/>
<comment type="caution">
    <text evidence="1">The sequence shown here is derived from an EMBL/GenBank/DDBJ whole genome shotgun (WGS) entry which is preliminary data.</text>
</comment>
<name>A0A8H3QST2_9GLOM</name>
<sequence length="108" mass="13159">MSERYLYDKTFKFQDILQNTVIILESKYINASYEYKKVYKNDNNEDTLYTEEDEVKEQTNLHFQTIAGTINCEKNLSQFPEWQDQYELKQDIHNTIYKDLMKYPSMEE</sequence>
<accession>A0A8H3QST2</accession>
<evidence type="ECO:0000313" key="2">
    <source>
        <dbReference type="Proteomes" id="UP000615446"/>
    </source>
</evidence>
<dbReference type="Proteomes" id="UP000615446">
    <property type="component" value="Unassembled WGS sequence"/>
</dbReference>
<dbReference type="AlphaFoldDB" id="A0A8H3QST2"/>